<evidence type="ECO:0000259" key="1">
    <source>
        <dbReference type="Pfam" id="PF13924"/>
    </source>
</evidence>
<protein>
    <submittedName>
        <fullName evidence="2">Lipocalin-like domain-containing protein</fullName>
    </submittedName>
</protein>
<name>A0AA41Q001_9ACTN</name>
<dbReference type="Proteomes" id="UP001165378">
    <property type="component" value="Unassembled WGS sequence"/>
</dbReference>
<dbReference type="InterPro" id="IPR024311">
    <property type="entry name" value="Lipocalin-like"/>
</dbReference>
<dbReference type="Pfam" id="PF13924">
    <property type="entry name" value="Lipocalin_5"/>
    <property type="match status" value="1"/>
</dbReference>
<accession>A0AA41Q001</accession>
<reference evidence="2" key="1">
    <citation type="submission" date="2022-01" db="EMBL/GenBank/DDBJ databases">
        <title>Genome-Based Taxonomic Classification of the Phylum Actinobacteria.</title>
        <authorList>
            <person name="Gao Y."/>
        </authorList>
    </citation>
    <scope>NUCLEOTIDE SEQUENCE</scope>
    <source>
        <strain evidence="2">KLBMP 8922</strain>
    </source>
</reference>
<keyword evidence="3" id="KW-1185">Reference proteome</keyword>
<evidence type="ECO:0000313" key="2">
    <source>
        <dbReference type="EMBL" id="MCF2528712.1"/>
    </source>
</evidence>
<sequence>MQPLGERIIGAWRLESYTVQGIDGEVRAPLGGDADGFIIYTADGHVSAQLMARSRPDYASGNWLGGTSEEHHTAAAGYLAYSGTYTVDEETQTVRHHIAVSLFPNWVGETQVRLVQQEDDGLVLFPATEPGPQAQTIAWRRVAGAPGEAGR</sequence>
<dbReference type="RefSeq" id="WP_235052882.1">
    <property type="nucleotide sequence ID" value="NZ_JAKFHA010000008.1"/>
</dbReference>
<gene>
    <name evidence="2" type="ORF">LZ495_16030</name>
</gene>
<organism evidence="2 3">
    <name type="scientific">Yinghuangia soli</name>
    <dbReference type="NCBI Taxonomy" id="2908204"/>
    <lineage>
        <taxon>Bacteria</taxon>
        <taxon>Bacillati</taxon>
        <taxon>Actinomycetota</taxon>
        <taxon>Actinomycetes</taxon>
        <taxon>Kitasatosporales</taxon>
        <taxon>Streptomycetaceae</taxon>
        <taxon>Yinghuangia</taxon>
    </lineage>
</organism>
<evidence type="ECO:0000313" key="3">
    <source>
        <dbReference type="Proteomes" id="UP001165378"/>
    </source>
</evidence>
<feature type="domain" description="Lipocalin-like" evidence="1">
    <location>
        <begin position="9"/>
        <end position="140"/>
    </location>
</feature>
<proteinExistence type="predicted"/>
<dbReference type="EMBL" id="JAKFHA010000008">
    <property type="protein sequence ID" value="MCF2528712.1"/>
    <property type="molecule type" value="Genomic_DNA"/>
</dbReference>
<dbReference type="AlphaFoldDB" id="A0AA41Q001"/>
<comment type="caution">
    <text evidence="2">The sequence shown here is derived from an EMBL/GenBank/DDBJ whole genome shotgun (WGS) entry which is preliminary data.</text>
</comment>